<comment type="similarity">
    <text evidence="1 6">Belongs to the XseB family.</text>
</comment>
<dbReference type="GO" id="GO:0008855">
    <property type="term" value="F:exodeoxyribonuclease VII activity"/>
    <property type="evidence" value="ECO:0007669"/>
    <property type="project" value="UniProtKB-UniRule"/>
</dbReference>
<evidence type="ECO:0000313" key="9">
    <source>
        <dbReference type="Proteomes" id="UP000306113"/>
    </source>
</evidence>
<keyword evidence="9" id="KW-1185">Reference proteome</keyword>
<sequence length="80" mass="8950">MTDRPVTEMSFEDAMAELEKVVEELEQGRATLENSIKLYQRGAELKERCTTTLNEAEEKVAVITQDADGNAVGLKKVDDF</sequence>
<dbReference type="PANTHER" id="PTHR34137:SF1">
    <property type="entry name" value="EXODEOXYRIBONUCLEASE 7 SMALL SUBUNIT"/>
    <property type="match status" value="1"/>
</dbReference>
<reference evidence="8 9" key="1">
    <citation type="submission" date="2019-04" db="EMBL/GenBank/DDBJ databases">
        <title>Draft genome sequence of Youngimonas vesicularis.</title>
        <authorList>
            <person name="Hameed A."/>
        </authorList>
    </citation>
    <scope>NUCLEOTIDE SEQUENCE [LARGE SCALE GENOMIC DNA]</scope>
    <source>
        <strain evidence="8 9">CC-AMW-E</strain>
    </source>
</reference>
<dbReference type="Pfam" id="PF02609">
    <property type="entry name" value="Exonuc_VII_S"/>
    <property type="match status" value="1"/>
</dbReference>
<comment type="caution">
    <text evidence="8">The sequence shown here is derived from an EMBL/GenBank/DDBJ whole genome shotgun (WGS) entry which is preliminary data.</text>
</comment>
<dbReference type="GO" id="GO:0009318">
    <property type="term" value="C:exodeoxyribonuclease VII complex"/>
    <property type="evidence" value="ECO:0007669"/>
    <property type="project" value="UniProtKB-UniRule"/>
</dbReference>
<comment type="function">
    <text evidence="6">Bidirectionally degrades single-stranded DNA into large acid-insoluble oligonucleotides, which are then degraded further into small acid-soluble oligonucleotides.</text>
</comment>
<evidence type="ECO:0000256" key="5">
    <source>
        <dbReference type="ARBA" id="ARBA00022839"/>
    </source>
</evidence>
<dbReference type="NCBIfam" id="NF002139">
    <property type="entry name" value="PRK00977.1-3"/>
    <property type="match status" value="1"/>
</dbReference>
<dbReference type="OrthoDB" id="9808145at2"/>
<evidence type="ECO:0000256" key="3">
    <source>
        <dbReference type="ARBA" id="ARBA00022722"/>
    </source>
</evidence>
<dbReference type="PANTHER" id="PTHR34137">
    <property type="entry name" value="EXODEOXYRIBONUCLEASE 7 SMALL SUBUNIT"/>
    <property type="match status" value="1"/>
</dbReference>
<comment type="subcellular location">
    <subcellularLocation>
        <location evidence="6">Cytoplasm</location>
    </subcellularLocation>
</comment>
<accession>A0A4S3M8K0</accession>
<dbReference type="Gene3D" id="1.10.287.1040">
    <property type="entry name" value="Exonuclease VII, small subunit"/>
    <property type="match status" value="1"/>
</dbReference>
<name>A0A4S3M8K0_9RHOB</name>
<evidence type="ECO:0000256" key="1">
    <source>
        <dbReference type="ARBA" id="ARBA00009998"/>
    </source>
</evidence>
<organism evidence="8 9">
    <name type="scientific">Thalassobius vesicularis</name>
    <dbReference type="NCBI Taxonomy" id="1294297"/>
    <lineage>
        <taxon>Bacteria</taxon>
        <taxon>Pseudomonadati</taxon>
        <taxon>Pseudomonadota</taxon>
        <taxon>Alphaproteobacteria</taxon>
        <taxon>Rhodobacterales</taxon>
        <taxon>Roseobacteraceae</taxon>
        <taxon>Thalassovita</taxon>
    </lineage>
</organism>
<keyword evidence="2 6" id="KW-0963">Cytoplasm</keyword>
<dbReference type="AlphaFoldDB" id="A0A4S3M8K0"/>
<dbReference type="EMBL" id="SSMD01000004">
    <property type="protein sequence ID" value="THD73772.1"/>
    <property type="molecule type" value="Genomic_DNA"/>
</dbReference>
<protein>
    <recommendedName>
        <fullName evidence="6">Exodeoxyribonuclease 7 small subunit</fullName>
        <ecNumber evidence="6">3.1.11.6</ecNumber>
    </recommendedName>
    <alternativeName>
        <fullName evidence="6">Exodeoxyribonuclease VII small subunit</fullName>
        <shortName evidence="6">Exonuclease VII small subunit</shortName>
    </alternativeName>
</protein>
<dbReference type="HAMAP" id="MF_00337">
    <property type="entry name" value="Exonuc_7_S"/>
    <property type="match status" value="1"/>
</dbReference>
<dbReference type="EC" id="3.1.11.6" evidence="6"/>
<proteinExistence type="inferred from homology"/>
<comment type="catalytic activity">
    <reaction evidence="6">
        <text>Exonucleolytic cleavage in either 5'- to 3'- or 3'- to 5'-direction to yield nucleoside 5'-phosphates.</text>
        <dbReference type="EC" id="3.1.11.6"/>
    </reaction>
</comment>
<keyword evidence="4 6" id="KW-0378">Hydrolase</keyword>
<dbReference type="GO" id="GO:0006308">
    <property type="term" value="P:DNA catabolic process"/>
    <property type="evidence" value="ECO:0007669"/>
    <property type="project" value="UniProtKB-UniRule"/>
</dbReference>
<dbReference type="NCBIfam" id="NF002140">
    <property type="entry name" value="PRK00977.1-4"/>
    <property type="match status" value="1"/>
</dbReference>
<dbReference type="InterPro" id="IPR037004">
    <property type="entry name" value="Exonuc_VII_ssu_sf"/>
</dbReference>
<keyword evidence="7" id="KW-0175">Coiled coil</keyword>
<dbReference type="InterPro" id="IPR003761">
    <property type="entry name" value="Exonuc_VII_S"/>
</dbReference>
<dbReference type="Proteomes" id="UP000306113">
    <property type="component" value="Unassembled WGS sequence"/>
</dbReference>
<evidence type="ECO:0000256" key="7">
    <source>
        <dbReference type="SAM" id="Coils"/>
    </source>
</evidence>
<keyword evidence="5 6" id="KW-0269">Exonuclease</keyword>
<dbReference type="RefSeq" id="WP_136338985.1">
    <property type="nucleotide sequence ID" value="NZ_SSMD01000004.1"/>
</dbReference>
<dbReference type="SUPFAM" id="SSF116842">
    <property type="entry name" value="XseB-like"/>
    <property type="match status" value="1"/>
</dbReference>
<feature type="coiled-coil region" evidence="7">
    <location>
        <begin position="8"/>
        <end position="42"/>
    </location>
</feature>
<comment type="subunit">
    <text evidence="6">Heterooligomer composed of large and small subunits.</text>
</comment>
<dbReference type="GO" id="GO:0005829">
    <property type="term" value="C:cytosol"/>
    <property type="evidence" value="ECO:0007669"/>
    <property type="project" value="TreeGrafter"/>
</dbReference>
<gene>
    <name evidence="6" type="primary">xseB</name>
    <name evidence="8" type="ORF">E7681_09140</name>
</gene>
<evidence type="ECO:0000313" key="8">
    <source>
        <dbReference type="EMBL" id="THD73772.1"/>
    </source>
</evidence>
<dbReference type="NCBIfam" id="TIGR01280">
    <property type="entry name" value="xseB"/>
    <property type="match status" value="1"/>
</dbReference>
<evidence type="ECO:0000256" key="6">
    <source>
        <dbReference type="HAMAP-Rule" id="MF_00337"/>
    </source>
</evidence>
<evidence type="ECO:0000256" key="2">
    <source>
        <dbReference type="ARBA" id="ARBA00022490"/>
    </source>
</evidence>
<evidence type="ECO:0000256" key="4">
    <source>
        <dbReference type="ARBA" id="ARBA00022801"/>
    </source>
</evidence>
<keyword evidence="3 6" id="KW-0540">Nuclease</keyword>